<dbReference type="EMBL" id="CP001050">
    <property type="protein sequence ID" value="ACF30643.1"/>
    <property type="molecule type" value="Genomic_DNA"/>
</dbReference>
<sequence length="39" mass="4407">MCKAVAKKSLPIKMPPEPFRVRSLPIGYGIFISAHYWCA</sequence>
<protein>
    <submittedName>
        <fullName evidence="1">Uncharacterized protein</fullName>
    </submittedName>
</protein>
<evidence type="ECO:0000313" key="1">
    <source>
        <dbReference type="EMBL" id="ACF30643.1"/>
    </source>
</evidence>
<accession>B4RNL0</accession>
<proteinExistence type="predicted"/>
<dbReference type="Proteomes" id="UP000002564">
    <property type="component" value="Chromosome"/>
</dbReference>
<dbReference type="AlphaFoldDB" id="B4RNL0"/>
<dbReference type="KEGG" id="ngk:NGK_2034"/>
<gene>
    <name evidence="1" type="ordered locus">NGK_2034</name>
</gene>
<organism evidence="1 2">
    <name type="scientific">Neisseria gonorrhoeae (strain NCCP11945)</name>
    <dbReference type="NCBI Taxonomy" id="521006"/>
    <lineage>
        <taxon>Bacteria</taxon>
        <taxon>Pseudomonadati</taxon>
        <taxon>Pseudomonadota</taxon>
        <taxon>Betaproteobacteria</taxon>
        <taxon>Neisseriales</taxon>
        <taxon>Neisseriaceae</taxon>
        <taxon>Neisseria</taxon>
    </lineage>
</organism>
<evidence type="ECO:0000313" key="2">
    <source>
        <dbReference type="Proteomes" id="UP000002564"/>
    </source>
</evidence>
<reference evidence="1 2" key="1">
    <citation type="journal article" date="2008" name="J. Bacteriol.">
        <title>Complete genome sequence of Neisseria gonorrhoeae NCCP11945.</title>
        <authorList>
            <person name="Chung G.T."/>
            <person name="Yoo J.S."/>
            <person name="Oh H.B."/>
            <person name="Lee Y.S."/>
            <person name="Cha S.H."/>
            <person name="Kim S.J."/>
            <person name="Yoo C.K."/>
        </authorList>
    </citation>
    <scope>NUCLEOTIDE SEQUENCE [LARGE SCALE GENOMIC DNA]</scope>
    <source>
        <strain evidence="1 2">NCCP11945</strain>
    </source>
</reference>
<dbReference type="HOGENOM" id="CLU_3313223_0_0_4"/>
<name>B4RNL0_NEIG2</name>